<dbReference type="GeneID" id="54472052"/>
<keyword evidence="9" id="KW-1185">Reference proteome</keyword>
<dbReference type="GO" id="GO:0006508">
    <property type="term" value="P:proteolysis"/>
    <property type="evidence" value="ECO:0007669"/>
    <property type="project" value="UniProtKB-KW"/>
</dbReference>
<dbReference type="GO" id="GO:0005737">
    <property type="term" value="C:cytoplasm"/>
    <property type="evidence" value="ECO:0007669"/>
    <property type="project" value="TreeGrafter"/>
</dbReference>
<dbReference type="InterPro" id="IPR051947">
    <property type="entry name" value="Sentrin-specific_protease"/>
</dbReference>
<dbReference type="Pfam" id="PF02902">
    <property type="entry name" value="Peptidase_C48"/>
    <property type="match status" value="1"/>
</dbReference>
<dbReference type="GO" id="GO:0005634">
    <property type="term" value="C:nucleus"/>
    <property type="evidence" value="ECO:0007669"/>
    <property type="project" value="TreeGrafter"/>
</dbReference>
<proteinExistence type="inferred from homology"/>
<dbReference type="PROSITE" id="PS50600">
    <property type="entry name" value="ULP_PROTEASE"/>
    <property type="match status" value="1"/>
</dbReference>
<evidence type="ECO:0000259" key="7">
    <source>
        <dbReference type="PROSITE" id="PS50600"/>
    </source>
</evidence>
<evidence type="ECO:0000256" key="5">
    <source>
        <dbReference type="ARBA" id="ARBA00022801"/>
    </source>
</evidence>
<evidence type="ECO:0000313" key="8">
    <source>
        <dbReference type="EMBL" id="KAF2483671.1"/>
    </source>
</evidence>
<keyword evidence="4" id="KW-0833">Ubl conjugation pathway</keyword>
<evidence type="ECO:0000256" key="3">
    <source>
        <dbReference type="ARBA" id="ARBA00022670"/>
    </source>
</evidence>
<dbReference type="InterPro" id="IPR003653">
    <property type="entry name" value="Peptidase_C48_C"/>
</dbReference>
<keyword evidence="5" id="KW-0378">Hydrolase</keyword>
<evidence type="ECO:0000256" key="1">
    <source>
        <dbReference type="ARBA" id="ARBA00005234"/>
    </source>
</evidence>
<evidence type="ECO:0000256" key="4">
    <source>
        <dbReference type="ARBA" id="ARBA00022786"/>
    </source>
</evidence>
<dbReference type="PANTHER" id="PTHR46896">
    <property type="entry name" value="SENTRIN-SPECIFIC PROTEASE"/>
    <property type="match status" value="1"/>
</dbReference>
<dbReference type="PANTHER" id="PTHR46896:SF3">
    <property type="entry name" value="FI06413P-RELATED"/>
    <property type="match status" value="1"/>
</dbReference>
<keyword evidence="3" id="KW-0645">Protease</keyword>
<sequence length="291" mass="33260">MQGGGVKQDETETESRYFQSLLDEPRRSTRPSKPVKLRSPTPPKPVRWTEVNQIERWSHSVVYPPEGATRRVTVDFQDLERLDEGELLNDNIISFALRQAEENMAPEHKDKVHFFNSFFYEALTKKNGKKGFFYEAVQRWTKNKDLFNIPYIVVPINIDLHWFVAIICNLNTLARTPAITIDDEEDNTEMLDNPTPAPPPPRKFDINAPTIISLDSLGLAHSGETRNLKDYINAEAESKRGMAVASKDLQGMTAKGIPEQTNFCDCGVYLVGYIQEFVKDPKKFVNKVLQR</sequence>
<comment type="similarity">
    <text evidence="1">Belongs to the peptidase C48 family.</text>
</comment>
<accession>A0A6A6PVC1</accession>
<protein>
    <recommendedName>
        <fullName evidence="7">Ubiquitin-like protease family profile domain-containing protein</fullName>
    </recommendedName>
</protein>
<dbReference type="EMBL" id="MU001635">
    <property type="protein sequence ID" value="KAF2483671.1"/>
    <property type="molecule type" value="Genomic_DNA"/>
</dbReference>
<dbReference type="InterPro" id="IPR038765">
    <property type="entry name" value="Papain-like_cys_pep_sf"/>
</dbReference>
<evidence type="ECO:0000256" key="2">
    <source>
        <dbReference type="ARBA" id="ARBA00022553"/>
    </source>
</evidence>
<feature type="domain" description="Ubiquitin-like protease family profile" evidence="7">
    <location>
        <begin position="72"/>
        <end position="277"/>
    </location>
</feature>
<reference evidence="8" key="1">
    <citation type="journal article" date="2020" name="Stud. Mycol.">
        <title>101 Dothideomycetes genomes: a test case for predicting lifestyles and emergence of pathogens.</title>
        <authorList>
            <person name="Haridas S."/>
            <person name="Albert R."/>
            <person name="Binder M."/>
            <person name="Bloem J."/>
            <person name="Labutti K."/>
            <person name="Salamov A."/>
            <person name="Andreopoulos B."/>
            <person name="Baker S."/>
            <person name="Barry K."/>
            <person name="Bills G."/>
            <person name="Bluhm B."/>
            <person name="Cannon C."/>
            <person name="Castanera R."/>
            <person name="Culley D."/>
            <person name="Daum C."/>
            <person name="Ezra D."/>
            <person name="Gonzalez J."/>
            <person name="Henrissat B."/>
            <person name="Kuo A."/>
            <person name="Liang C."/>
            <person name="Lipzen A."/>
            <person name="Lutzoni F."/>
            <person name="Magnuson J."/>
            <person name="Mondo S."/>
            <person name="Nolan M."/>
            <person name="Ohm R."/>
            <person name="Pangilinan J."/>
            <person name="Park H.-J."/>
            <person name="Ramirez L."/>
            <person name="Alfaro M."/>
            <person name="Sun H."/>
            <person name="Tritt A."/>
            <person name="Yoshinaga Y."/>
            <person name="Zwiers L.-H."/>
            <person name="Turgeon B."/>
            <person name="Goodwin S."/>
            <person name="Spatafora J."/>
            <person name="Crous P."/>
            <person name="Grigoriev I."/>
        </authorList>
    </citation>
    <scope>NUCLEOTIDE SEQUENCE</scope>
    <source>
        <strain evidence="8">CBS 113389</strain>
    </source>
</reference>
<feature type="region of interest" description="Disordered" evidence="6">
    <location>
        <begin position="1"/>
        <end position="44"/>
    </location>
</feature>
<gene>
    <name evidence="8" type="ORF">BDY17DRAFT_250329</name>
</gene>
<organism evidence="8 9">
    <name type="scientific">Neohortaea acidophila</name>
    <dbReference type="NCBI Taxonomy" id="245834"/>
    <lineage>
        <taxon>Eukaryota</taxon>
        <taxon>Fungi</taxon>
        <taxon>Dikarya</taxon>
        <taxon>Ascomycota</taxon>
        <taxon>Pezizomycotina</taxon>
        <taxon>Dothideomycetes</taxon>
        <taxon>Dothideomycetidae</taxon>
        <taxon>Mycosphaerellales</taxon>
        <taxon>Teratosphaeriaceae</taxon>
        <taxon>Neohortaea</taxon>
    </lineage>
</organism>
<dbReference type="GO" id="GO:0070139">
    <property type="term" value="F:SUMO-specific endopeptidase activity"/>
    <property type="evidence" value="ECO:0007669"/>
    <property type="project" value="TreeGrafter"/>
</dbReference>
<dbReference type="Proteomes" id="UP000799767">
    <property type="component" value="Unassembled WGS sequence"/>
</dbReference>
<dbReference type="Gene3D" id="3.30.310.130">
    <property type="entry name" value="Ubiquitin-related"/>
    <property type="match status" value="1"/>
</dbReference>
<name>A0A6A6PVC1_9PEZI</name>
<evidence type="ECO:0000256" key="6">
    <source>
        <dbReference type="SAM" id="MobiDB-lite"/>
    </source>
</evidence>
<dbReference type="GO" id="GO:0016926">
    <property type="term" value="P:protein desumoylation"/>
    <property type="evidence" value="ECO:0007669"/>
    <property type="project" value="TreeGrafter"/>
</dbReference>
<evidence type="ECO:0000313" key="9">
    <source>
        <dbReference type="Proteomes" id="UP000799767"/>
    </source>
</evidence>
<dbReference type="AlphaFoldDB" id="A0A6A6PVC1"/>
<dbReference type="Gene3D" id="1.10.418.20">
    <property type="match status" value="1"/>
</dbReference>
<dbReference type="SUPFAM" id="SSF54001">
    <property type="entry name" value="Cysteine proteinases"/>
    <property type="match status" value="1"/>
</dbReference>
<dbReference type="OrthoDB" id="442460at2759"/>
<keyword evidence="2" id="KW-0597">Phosphoprotein</keyword>
<dbReference type="RefSeq" id="XP_033590241.1">
    <property type="nucleotide sequence ID" value="XM_033731050.1"/>
</dbReference>
<feature type="non-terminal residue" evidence="8">
    <location>
        <position position="291"/>
    </location>
</feature>